<keyword evidence="8 13" id="KW-0808">Transferase</keyword>
<dbReference type="RefSeq" id="WP_093065219.1">
    <property type="nucleotide sequence ID" value="NZ_FNQP01000003.1"/>
</dbReference>
<dbReference type="GO" id="GO:0006777">
    <property type="term" value="P:Mo-molybdopterin cofactor biosynthetic process"/>
    <property type="evidence" value="ECO:0007669"/>
    <property type="project" value="UniProtKB-UniRule"/>
</dbReference>
<evidence type="ECO:0000256" key="6">
    <source>
        <dbReference type="ARBA" id="ARBA00021108"/>
    </source>
</evidence>
<evidence type="ECO:0000256" key="4">
    <source>
        <dbReference type="ARBA" id="ARBA00010763"/>
    </source>
</evidence>
<dbReference type="GO" id="GO:0005829">
    <property type="term" value="C:cytosol"/>
    <property type="evidence" value="ECO:0007669"/>
    <property type="project" value="TreeGrafter"/>
</dbReference>
<accession>A0A1H3X4U8</accession>
<dbReference type="EC" id="2.10.1.1" evidence="5 13"/>
<dbReference type="SUPFAM" id="SSF53218">
    <property type="entry name" value="Molybdenum cofactor biosynthesis proteins"/>
    <property type="match status" value="1"/>
</dbReference>
<comment type="similarity">
    <text evidence="4 13">Belongs to the MoeA family.</text>
</comment>
<dbReference type="EMBL" id="FNQP01000003">
    <property type="protein sequence ID" value="SDZ94001.1"/>
    <property type="molecule type" value="Genomic_DNA"/>
</dbReference>
<dbReference type="InterPro" id="IPR036135">
    <property type="entry name" value="MoeA_linker/N_sf"/>
</dbReference>
<dbReference type="FunFam" id="2.170.190.11:FF:000008">
    <property type="entry name" value="Molybdopterin molybdenumtransferase"/>
    <property type="match status" value="1"/>
</dbReference>
<evidence type="ECO:0000256" key="5">
    <source>
        <dbReference type="ARBA" id="ARBA00013269"/>
    </source>
</evidence>
<dbReference type="InterPro" id="IPR008284">
    <property type="entry name" value="MoCF_biosynth_CS"/>
</dbReference>
<dbReference type="NCBIfam" id="TIGR00177">
    <property type="entry name" value="molyb_syn"/>
    <property type="match status" value="1"/>
</dbReference>
<evidence type="ECO:0000256" key="13">
    <source>
        <dbReference type="RuleBase" id="RU365090"/>
    </source>
</evidence>
<comment type="pathway">
    <text evidence="3 13">Cofactor biosynthesis; molybdopterin biosynthesis.</text>
</comment>
<comment type="cofactor">
    <cofactor evidence="1 13">
        <name>Mg(2+)</name>
        <dbReference type="ChEBI" id="CHEBI:18420"/>
    </cofactor>
</comment>
<evidence type="ECO:0000256" key="7">
    <source>
        <dbReference type="ARBA" id="ARBA00022505"/>
    </source>
</evidence>
<keyword evidence="9 13" id="KW-0479">Metal-binding</keyword>
<evidence type="ECO:0000256" key="2">
    <source>
        <dbReference type="ARBA" id="ARBA00002901"/>
    </source>
</evidence>
<dbReference type="Gene3D" id="3.90.105.10">
    <property type="entry name" value="Molybdopterin biosynthesis moea protein, domain 2"/>
    <property type="match status" value="1"/>
</dbReference>
<dbReference type="Gene3D" id="3.40.980.10">
    <property type="entry name" value="MoaB/Mog-like domain"/>
    <property type="match status" value="1"/>
</dbReference>
<dbReference type="AlphaFoldDB" id="A0A1H3X4U8"/>
<dbReference type="InterPro" id="IPR036425">
    <property type="entry name" value="MoaB/Mog-like_dom_sf"/>
</dbReference>
<dbReference type="InterPro" id="IPR005111">
    <property type="entry name" value="MoeA_C_domain_IV"/>
</dbReference>
<dbReference type="UniPathway" id="UPA00344"/>
<feature type="domain" description="MoaB/Mog" evidence="14">
    <location>
        <begin position="190"/>
        <end position="327"/>
    </location>
</feature>
<dbReference type="FunFam" id="2.40.340.10:FF:000003">
    <property type="entry name" value="Molybdopterin molybdenumtransferase"/>
    <property type="match status" value="1"/>
</dbReference>
<dbReference type="Pfam" id="PF03453">
    <property type="entry name" value="MoeA_N"/>
    <property type="match status" value="1"/>
</dbReference>
<dbReference type="Pfam" id="PF03454">
    <property type="entry name" value="MoeA_C"/>
    <property type="match status" value="1"/>
</dbReference>
<evidence type="ECO:0000256" key="1">
    <source>
        <dbReference type="ARBA" id="ARBA00001946"/>
    </source>
</evidence>
<dbReference type="SUPFAM" id="SSF63867">
    <property type="entry name" value="MoeA C-terminal domain-like"/>
    <property type="match status" value="1"/>
</dbReference>
<evidence type="ECO:0000256" key="3">
    <source>
        <dbReference type="ARBA" id="ARBA00005046"/>
    </source>
</evidence>
<comment type="function">
    <text evidence="2 13">Catalyzes the insertion of molybdate into adenylated molybdopterin with the concomitant release of AMP.</text>
</comment>
<dbReference type="Gene3D" id="2.40.340.10">
    <property type="entry name" value="MoeA, C-terminal, domain IV"/>
    <property type="match status" value="1"/>
</dbReference>
<keyword evidence="7 13" id="KW-0500">Molybdenum</keyword>
<dbReference type="CDD" id="cd00887">
    <property type="entry name" value="MoeA"/>
    <property type="match status" value="1"/>
</dbReference>
<dbReference type="Pfam" id="PF00994">
    <property type="entry name" value="MoCF_biosynth"/>
    <property type="match status" value="1"/>
</dbReference>
<keyword evidence="10 13" id="KW-0460">Magnesium</keyword>
<organism evidence="15 16">
    <name type="scientific">Thiothrix caldifontis</name>
    <dbReference type="NCBI Taxonomy" id="525918"/>
    <lineage>
        <taxon>Bacteria</taxon>
        <taxon>Pseudomonadati</taxon>
        <taxon>Pseudomonadota</taxon>
        <taxon>Gammaproteobacteria</taxon>
        <taxon>Thiotrichales</taxon>
        <taxon>Thiotrichaceae</taxon>
        <taxon>Thiothrix</taxon>
    </lineage>
</organism>
<evidence type="ECO:0000259" key="14">
    <source>
        <dbReference type="SMART" id="SM00852"/>
    </source>
</evidence>
<keyword evidence="11 13" id="KW-0501">Molybdenum cofactor biosynthesis</keyword>
<dbReference type="PROSITE" id="PS01079">
    <property type="entry name" value="MOCF_BIOSYNTHESIS_2"/>
    <property type="match status" value="1"/>
</dbReference>
<reference evidence="15 16" key="1">
    <citation type="submission" date="2016-10" db="EMBL/GenBank/DDBJ databases">
        <authorList>
            <person name="de Groot N.N."/>
        </authorList>
    </citation>
    <scope>NUCLEOTIDE SEQUENCE [LARGE SCALE GENOMIC DNA]</scope>
    <source>
        <strain evidence="15 16">DSM 21228</strain>
    </source>
</reference>
<keyword evidence="16" id="KW-1185">Reference proteome</keyword>
<dbReference type="SMART" id="SM00852">
    <property type="entry name" value="MoCF_biosynth"/>
    <property type="match status" value="1"/>
</dbReference>
<evidence type="ECO:0000256" key="10">
    <source>
        <dbReference type="ARBA" id="ARBA00022842"/>
    </source>
</evidence>
<evidence type="ECO:0000313" key="15">
    <source>
        <dbReference type="EMBL" id="SDZ94001.1"/>
    </source>
</evidence>
<dbReference type="STRING" id="525918.SAMN05660964_00573"/>
<dbReference type="InterPro" id="IPR001453">
    <property type="entry name" value="MoaB/Mog_dom"/>
</dbReference>
<dbReference type="FunFam" id="3.40.980.10:FF:000004">
    <property type="entry name" value="Molybdopterin molybdenumtransferase"/>
    <property type="match status" value="1"/>
</dbReference>
<comment type="catalytic activity">
    <reaction evidence="12">
        <text>adenylyl-molybdopterin + molybdate = Mo-molybdopterin + AMP + H(+)</text>
        <dbReference type="Rhea" id="RHEA:35047"/>
        <dbReference type="ChEBI" id="CHEBI:15378"/>
        <dbReference type="ChEBI" id="CHEBI:36264"/>
        <dbReference type="ChEBI" id="CHEBI:62727"/>
        <dbReference type="ChEBI" id="CHEBI:71302"/>
        <dbReference type="ChEBI" id="CHEBI:456215"/>
        <dbReference type="EC" id="2.10.1.1"/>
    </reaction>
</comment>
<dbReference type="SUPFAM" id="SSF63882">
    <property type="entry name" value="MoeA N-terminal region -like"/>
    <property type="match status" value="1"/>
</dbReference>
<dbReference type="Gene3D" id="2.170.190.11">
    <property type="entry name" value="Molybdopterin biosynthesis moea protein, domain 3"/>
    <property type="match status" value="1"/>
</dbReference>
<evidence type="ECO:0000256" key="9">
    <source>
        <dbReference type="ARBA" id="ARBA00022723"/>
    </source>
</evidence>
<evidence type="ECO:0000256" key="12">
    <source>
        <dbReference type="ARBA" id="ARBA00047317"/>
    </source>
</evidence>
<name>A0A1H3X4U8_9GAMM</name>
<dbReference type="InterPro" id="IPR036688">
    <property type="entry name" value="MoeA_C_domain_IV_sf"/>
</dbReference>
<dbReference type="NCBIfam" id="NF045515">
    <property type="entry name" value="Glp_gephyrin"/>
    <property type="match status" value="1"/>
</dbReference>
<dbReference type="GO" id="GO:0046872">
    <property type="term" value="F:metal ion binding"/>
    <property type="evidence" value="ECO:0007669"/>
    <property type="project" value="UniProtKB-UniRule"/>
</dbReference>
<evidence type="ECO:0000256" key="11">
    <source>
        <dbReference type="ARBA" id="ARBA00023150"/>
    </source>
</evidence>
<dbReference type="InterPro" id="IPR005110">
    <property type="entry name" value="MoeA_linker/N"/>
</dbReference>
<dbReference type="Proteomes" id="UP000199397">
    <property type="component" value="Unassembled WGS sequence"/>
</dbReference>
<proteinExistence type="inferred from homology"/>
<dbReference type="GO" id="GO:0061599">
    <property type="term" value="F:molybdopterin molybdotransferase activity"/>
    <property type="evidence" value="ECO:0007669"/>
    <property type="project" value="UniProtKB-UniRule"/>
</dbReference>
<gene>
    <name evidence="15" type="ORF">SAMN05660964_00573</name>
</gene>
<dbReference type="PANTHER" id="PTHR10192">
    <property type="entry name" value="MOLYBDOPTERIN BIOSYNTHESIS PROTEIN"/>
    <property type="match status" value="1"/>
</dbReference>
<protein>
    <recommendedName>
        <fullName evidence="6 13">Molybdopterin molybdenumtransferase</fullName>
        <ecNumber evidence="5 13">2.10.1.1</ecNumber>
    </recommendedName>
</protein>
<evidence type="ECO:0000313" key="16">
    <source>
        <dbReference type="Proteomes" id="UP000199397"/>
    </source>
</evidence>
<dbReference type="InterPro" id="IPR038987">
    <property type="entry name" value="MoeA-like"/>
</dbReference>
<dbReference type="PANTHER" id="PTHR10192:SF5">
    <property type="entry name" value="GEPHYRIN"/>
    <property type="match status" value="1"/>
</dbReference>
<dbReference type="OrthoDB" id="9804758at2"/>
<evidence type="ECO:0000256" key="8">
    <source>
        <dbReference type="ARBA" id="ARBA00022679"/>
    </source>
</evidence>
<sequence length="416" mass="44563">MTDQPNVTTSCDTLPSGTLAVEQAQARVLDSIQALRDTETLPLMQAAGRILAEPARAQMQVPPHTNSAMDGYALRHADSGASLHVIGTAFAGHPFTGTVQAGECVRIMTGAVLPAGADSVVMQENVQRDGDTIRLSGTLKRGENVRYAGEDSQPGDILLEAGRKLNAADLGMLASQGISTVTVWRRVRVAFCSTGDELTPLGMPLQPGQIYDSNRYTLHAMLQTLDVDMIDMGIIRDTPQAVEQAFQQATLTADVLITSGGVSVGEADYVSDTLQRLGQVNFWKIAFKPGKPLAFGTLGDCLFFGLPGNPVSVMVTFLLFVRPAILTLRGESVPLVPEYPAICDTPLKKAPGRKDYQRGIAERDSTGQWHVRTTGNQGSHVLRSMSQANCFIVLPLEWGNVAAGTSVTIIPFEGLM</sequence>